<protein>
    <submittedName>
        <fullName evidence="2">Uncharacterized protein</fullName>
    </submittedName>
</protein>
<reference evidence="2 3" key="1">
    <citation type="submission" date="2019-02" db="EMBL/GenBank/DDBJ databases">
        <title>Deep-cultivation of Planctomycetes and their phenomic and genomic characterization uncovers novel biology.</title>
        <authorList>
            <person name="Wiegand S."/>
            <person name="Jogler M."/>
            <person name="Boedeker C."/>
            <person name="Pinto D."/>
            <person name="Vollmers J."/>
            <person name="Rivas-Marin E."/>
            <person name="Kohn T."/>
            <person name="Peeters S.H."/>
            <person name="Heuer A."/>
            <person name="Rast P."/>
            <person name="Oberbeckmann S."/>
            <person name="Bunk B."/>
            <person name="Jeske O."/>
            <person name="Meyerdierks A."/>
            <person name="Storesund J.E."/>
            <person name="Kallscheuer N."/>
            <person name="Luecker S."/>
            <person name="Lage O.M."/>
            <person name="Pohl T."/>
            <person name="Merkel B.J."/>
            <person name="Hornburger P."/>
            <person name="Mueller R.-W."/>
            <person name="Bruemmer F."/>
            <person name="Labrenz M."/>
            <person name="Spormann A.M."/>
            <person name="Op Den Camp H."/>
            <person name="Overmann J."/>
            <person name="Amann R."/>
            <person name="Jetten M.S.M."/>
            <person name="Mascher T."/>
            <person name="Medema M.H."/>
            <person name="Devos D.P."/>
            <person name="Kaster A.-K."/>
            <person name="Ovreas L."/>
            <person name="Rohde M."/>
            <person name="Galperin M.Y."/>
            <person name="Jogler C."/>
        </authorList>
    </citation>
    <scope>NUCLEOTIDE SEQUENCE [LARGE SCALE GENOMIC DNA]</scope>
    <source>
        <strain evidence="2 3">Pla52n</strain>
    </source>
</reference>
<evidence type="ECO:0000313" key="3">
    <source>
        <dbReference type="Proteomes" id="UP000320176"/>
    </source>
</evidence>
<sequence length="104" mass="11486">MKRFTKKCARVLFYRAATDTLLARKAGRRGQSMKTKLLDRELEVDSNSVFSDSNAREPECGTFLVPTGERSQIGRRTTGNAASNGIIIDSDTHADGRREVGSHV</sequence>
<comment type="caution">
    <text evidence="2">The sequence shown here is derived from an EMBL/GenBank/DDBJ whole genome shotgun (WGS) entry which is preliminary data.</text>
</comment>
<evidence type="ECO:0000256" key="1">
    <source>
        <dbReference type="SAM" id="MobiDB-lite"/>
    </source>
</evidence>
<organism evidence="2 3">
    <name type="scientific">Stieleria varia</name>
    <dbReference type="NCBI Taxonomy" id="2528005"/>
    <lineage>
        <taxon>Bacteria</taxon>
        <taxon>Pseudomonadati</taxon>
        <taxon>Planctomycetota</taxon>
        <taxon>Planctomycetia</taxon>
        <taxon>Pirellulales</taxon>
        <taxon>Pirellulaceae</taxon>
        <taxon>Stieleria</taxon>
    </lineage>
</organism>
<proteinExistence type="predicted"/>
<keyword evidence="3" id="KW-1185">Reference proteome</keyword>
<name>A0A5C6AGQ7_9BACT</name>
<feature type="region of interest" description="Disordered" evidence="1">
    <location>
        <begin position="68"/>
        <end position="104"/>
    </location>
</feature>
<gene>
    <name evidence="2" type="ORF">Pla52n_51020</name>
</gene>
<accession>A0A5C6AGQ7</accession>
<feature type="compositionally biased region" description="Basic and acidic residues" evidence="1">
    <location>
        <begin position="90"/>
        <end position="104"/>
    </location>
</feature>
<evidence type="ECO:0000313" key="2">
    <source>
        <dbReference type="EMBL" id="TWT98586.1"/>
    </source>
</evidence>
<dbReference type="EMBL" id="SJPN01000006">
    <property type="protein sequence ID" value="TWT98586.1"/>
    <property type="molecule type" value="Genomic_DNA"/>
</dbReference>
<feature type="compositionally biased region" description="Polar residues" evidence="1">
    <location>
        <begin position="74"/>
        <end position="83"/>
    </location>
</feature>
<dbReference type="Proteomes" id="UP000320176">
    <property type="component" value="Unassembled WGS sequence"/>
</dbReference>
<dbReference type="AlphaFoldDB" id="A0A5C6AGQ7"/>